<evidence type="ECO:0000256" key="3">
    <source>
        <dbReference type="ARBA" id="ARBA00022618"/>
    </source>
</evidence>
<evidence type="ECO:0000313" key="9">
    <source>
        <dbReference type="EMBL" id="WAJ24196.1"/>
    </source>
</evidence>
<dbReference type="RefSeq" id="WP_268115385.1">
    <property type="nucleotide sequence ID" value="NZ_CP113524.1"/>
</dbReference>
<dbReference type="Pfam" id="PF05698">
    <property type="entry name" value="Trigger_C"/>
    <property type="match status" value="1"/>
</dbReference>
<dbReference type="EMBL" id="CP113524">
    <property type="protein sequence ID" value="WAJ24196.1"/>
    <property type="molecule type" value="Genomic_DNA"/>
</dbReference>
<feature type="domain" description="PPIase FKBP-type" evidence="8">
    <location>
        <begin position="105"/>
        <end position="185"/>
    </location>
</feature>
<dbReference type="PROSITE" id="PS50059">
    <property type="entry name" value="FKBP_PPIASE"/>
    <property type="match status" value="1"/>
</dbReference>
<evidence type="ECO:0000256" key="7">
    <source>
        <dbReference type="PROSITE-ProRule" id="PRU00277"/>
    </source>
</evidence>
<dbReference type="InterPro" id="IPR037041">
    <property type="entry name" value="Trigger_fac_C_sf"/>
</dbReference>
<reference evidence="9" key="1">
    <citation type="submission" date="2022-11" db="EMBL/GenBank/DDBJ databases">
        <title>Lacrimispora xylanolytica sy1, complete genome.</title>
        <authorList>
            <person name="Choi S."/>
        </authorList>
    </citation>
    <scope>NUCLEOTIDE SEQUENCE</scope>
    <source>
        <strain evidence="9">Sy1</strain>
    </source>
</reference>
<protein>
    <recommendedName>
        <fullName evidence="7">peptidylprolyl isomerase</fullName>
        <ecNumber evidence="7">5.2.1.8</ecNumber>
    </recommendedName>
</protein>
<dbReference type="Proteomes" id="UP001163115">
    <property type="component" value="Chromosome"/>
</dbReference>
<sequence>MMKKIFKVCMCGMVAATLISGCSKKDVKETTQASTEATESSAQETVATQDLTNIDNGKVTLGEYKGIEVKKDAVEVTDEEIQQAIDQDLAAHEKKVDVDREVKDGDVVNIDYAGTKDGVAFDGGTAKGYDLTIGSNQFIDGFESGLIGAKKGDKVSLNVTFPENYQNKDLAGKPVVFEVTVNSVQEKQVPELNDAYVQENTKSKTVDEYKEETKQTLLKSKNDAAEQKVKNDIYTAISANCKVEPEQKAIDANYDNLIARYTNQAAAYGMDFTTFIGAFTGMKEEDFKTAAKTQAEEIVKQRLIVNAIAEKENITVSDDDRKEVATELGYENADELIKAEGQFEVDDYVMNNKVMEYLMQNAVIK</sequence>
<accession>A0ABY7ACB1</accession>
<keyword evidence="5 7" id="KW-0413">Isomerase</keyword>
<dbReference type="InterPro" id="IPR005215">
    <property type="entry name" value="Trig_fac"/>
</dbReference>
<dbReference type="InterPro" id="IPR008880">
    <property type="entry name" value="Trigger_fac_C"/>
</dbReference>
<dbReference type="InterPro" id="IPR001179">
    <property type="entry name" value="PPIase_FKBP_dom"/>
</dbReference>
<keyword evidence="10" id="KW-1185">Reference proteome</keyword>
<dbReference type="NCBIfam" id="TIGR00115">
    <property type="entry name" value="tig"/>
    <property type="match status" value="1"/>
</dbReference>
<keyword evidence="3" id="KW-0132">Cell division</keyword>
<comment type="catalytic activity">
    <reaction evidence="1 7">
        <text>[protein]-peptidylproline (omega=180) = [protein]-peptidylproline (omega=0)</text>
        <dbReference type="Rhea" id="RHEA:16237"/>
        <dbReference type="Rhea" id="RHEA-COMP:10747"/>
        <dbReference type="Rhea" id="RHEA-COMP:10748"/>
        <dbReference type="ChEBI" id="CHEBI:83833"/>
        <dbReference type="ChEBI" id="CHEBI:83834"/>
        <dbReference type="EC" id="5.2.1.8"/>
    </reaction>
</comment>
<dbReference type="EC" id="5.2.1.8" evidence="7"/>
<dbReference type="Pfam" id="PF00254">
    <property type="entry name" value="FKBP_C"/>
    <property type="match status" value="1"/>
</dbReference>
<dbReference type="SUPFAM" id="SSF54534">
    <property type="entry name" value="FKBP-like"/>
    <property type="match status" value="1"/>
</dbReference>
<evidence type="ECO:0000313" key="10">
    <source>
        <dbReference type="Proteomes" id="UP001163115"/>
    </source>
</evidence>
<evidence type="ECO:0000256" key="2">
    <source>
        <dbReference type="ARBA" id="ARBA00004496"/>
    </source>
</evidence>
<dbReference type="Gene3D" id="1.10.3120.10">
    <property type="entry name" value="Trigger factor, C-terminal domain"/>
    <property type="match status" value="1"/>
</dbReference>
<comment type="subcellular location">
    <subcellularLocation>
        <location evidence="2">Cytoplasm</location>
    </subcellularLocation>
</comment>
<evidence type="ECO:0000256" key="6">
    <source>
        <dbReference type="ARBA" id="ARBA00023306"/>
    </source>
</evidence>
<keyword evidence="6" id="KW-0131">Cell cycle</keyword>
<evidence type="ECO:0000256" key="4">
    <source>
        <dbReference type="ARBA" id="ARBA00023110"/>
    </source>
</evidence>
<name>A0ABY7ACB1_9FIRM</name>
<dbReference type="GO" id="GO:0003755">
    <property type="term" value="F:peptidyl-prolyl cis-trans isomerase activity"/>
    <property type="evidence" value="ECO:0007669"/>
    <property type="project" value="UniProtKB-EC"/>
</dbReference>
<evidence type="ECO:0000259" key="8">
    <source>
        <dbReference type="PROSITE" id="PS50059"/>
    </source>
</evidence>
<dbReference type="InterPro" id="IPR027304">
    <property type="entry name" value="Trigger_fact/SurA_dom_sf"/>
</dbReference>
<dbReference type="Gene3D" id="3.10.50.40">
    <property type="match status" value="1"/>
</dbReference>
<dbReference type="SUPFAM" id="SSF109998">
    <property type="entry name" value="Triger factor/SurA peptide-binding domain-like"/>
    <property type="match status" value="1"/>
</dbReference>
<dbReference type="InterPro" id="IPR046357">
    <property type="entry name" value="PPIase_dom_sf"/>
</dbReference>
<organism evidence="9 10">
    <name type="scientific">Lacrimispora xylanolytica</name>
    <dbReference type="NCBI Taxonomy" id="29375"/>
    <lineage>
        <taxon>Bacteria</taxon>
        <taxon>Bacillati</taxon>
        <taxon>Bacillota</taxon>
        <taxon>Clostridia</taxon>
        <taxon>Lachnospirales</taxon>
        <taxon>Lachnospiraceae</taxon>
        <taxon>Lacrimispora</taxon>
    </lineage>
</organism>
<keyword evidence="4 7" id="KW-0697">Rotamase</keyword>
<gene>
    <name evidence="9" type="primary">tig</name>
    <name evidence="9" type="ORF">OW255_01325</name>
</gene>
<proteinExistence type="predicted"/>
<dbReference type="PROSITE" id="PS51257">
    <property type="entry name" value="PROKAR_LIPOPROTEIN"/>
    <property type="match status" value="1"/>
</dbReference>
<evidence type="ECO:0000256" key="5">
    <source>
        <dbReference type="ARBA" id="ARBA00023235"/>
    </source>
</evidence>
<evidence type="ECO:0000256" key="1">
    <source>
        <dbReference type="ARBA" id="ARBA00000971"/>
    </source>
</evidence>